<accession>W9WFI5</accession>
<name>W9WFI5_9EURO</name>
<dbReference type="RefSeq" id="XP_007759823.1">
    <property type="nucleotide sequence ID" value="XM_007761633.1"/>
</dbReference>
<feature type="compositionally biased region" description="Acidic residues" evidence="1">
    <location>
        <begin position="98"/>
        <end position="108"/>
    </location>
</feature>
<dbReference type="GeneID" id="19182208"/>
<dbReference type="Proteomes" id="UP000019473">
    <property type="component" value="Unassembled WGS sequence"/>
</dbReference>
<dbReference type="STRING" id="1182544.W9WFI5"/>
<protein>
    <recommendedName>
        <fullName evidence="4">F-box domain-containing protein</fullName>
    </recommendedName>
</protein>
<reference evidence="2 3" key="1">
    <citation type="submission" date="2013-03" db="EMBL/GenBank/DDBJ databases">
        <title>The Genome Sequence of Cladophialophora yegresii CBS 114405.</title>
        <authorList>
            <consortium name="The Broad Institute Genomics Platform"/>
            <person name="Cuomo C."/>
            <person name="de Hoog S."/>
            <person name="Gorbushina A."/>
            <person name="Walker B."/>
            <person name="Young S.K."/>
            <person name="Zeng Q."/>
            <person name="Gargeya S."/>
            <person name="Fitzgerald M."/>
            <person name="Haas B."/>
            <person name="Abouelleil A."/>
            <person name="Allen A.W."/>
            <person name="Alvarado L."/>
            <person name="Arachchi H.M."/>
            <person name="Berlin A.M."/>
            <person name="Chapman S.B."/>
            <person name="Gainer-Dewar J."/>
            <person name="Goldberg J."/>
            <person name="Griggs A."/>
            <person name="Gujja S."/>
            <person name="Hansen M."/>
            <person name="Howarth C."/>
            <person name="Imamovic A."/>
            <person name="Ireland A."/>
            <person name="Larimer J."/>
            <person name="McCowan C."/>
            <person name="Murphy C."/>
            <person name="Pearson M."/>
            <person name="Poon T.W."/>
            <person name="Priest M."/>
            <person name="Roberts A."/>
            <person name="Saif S."/>
            <person name="Shea T."/>
            <person name="Sisk P."/>
            <person name="Sykes S."/>
            <person name="Wortman J."/>
            <person name="Nusbaum C."/>
            <person name="Birren B."/>
        </authorList>
    </citation>
    <scope>NUCLEOTIDE SEQUENCE [LARGE SCALE GENOMIC DNA]</scope>
    <source>
        <strain evidence="2 3">CBS 114405</strain>
    </source>
</reference>
<feature type="region of interest" description="Disordered" evidence="1">
    <location>
        <begin position="98"/>
        <end position="125"/>
    </location>
</feature>
<dbReference type="InterPro" id="IPR032675">
    <property type="entry name" value="LRR_dom_sf"/>
</dbReference>
<comment type="caution">
    <text evidence="2">The sequence shown here is derived from an EMBL/GenBank/DDBJ whole genome shotgun (WGS) entry which is preliminary data.</text>
</comment>
<dbReference type="SUPFAM" id="SSF52047">
    <property type="entry name" value="RNI-like"/>
    <property type="match status" value="1"/>
</dbReference>
<dbReference type="HOGENOM" id="CLU_460807_0_0_1"/>
<evidence type="ECO:0000313" key="3">
    <source>
        <dbReference type="Proteomes" id="UP000019473"/>
    </source>
</evidence>
<dbReference type="eggNOG" id="ENOG502SH5E">
    <property type="taxonomic scope" value="Eukaryota"/>
</dbReference>
<organism evidence="2 3">
    <name type="scientific">Cladophialophora yegresii CBS 114405</name>
    <dbReference type="NCBI Taxonomy" id="1182544"/>
    <lineage>
        <taxon>Eukaryota</taxon>
        <taxon>Fungi</taxon>
        <taxon>Dikarya</taxon>
        <taxon>Ascomycota</taxon>
        <taxon>Pezizomycotina</taxon>
        <taxon>Eurotiomycetes</taxon>
        <taxon>Chaetothyriomycetidae</taxon>
        <taxon>Chaetothyriales</taxon>
        <taxon>Herpotrichiellaceae</taxon>
        <taxon>Cladophialophora</taxon>
    </lineage>
</organism>
<proteinExistence type="predicted"/>
<evidence type="ECO:0000313" key="2">
    <source>
        <dbReference type="EMBL" id="EXJ57289.1"/>
    </source>
</evidence>
<dbReference type="VEuPathDB" id="FungiDB:A1O7_07636"/>
<gene>
    <name evidence="2" type="ORF">A1O7_07636</name>
</gene>
<dbReference type="OrthoDB" id="3945550at2759"/>
<evidence type="ECO:0000256" key="1">
    <source>
        <dbReference type="SAM" id="MobiDB-lite"/>
    </source>
</evidence>
<dbReference type="Gene3D" id="3.80.10.10">
    <property type="entry name" value="Ribonuclease Inhibitor"/>
    <property type="match status" value="1"/>
</dbReference>
<dbReference type="AlphaFoldDB" id="W9WFI5"/>
<keyword evidence="3" id="KW-1185">Reference proteome</keyword>
<evidence type="ECO:0008006" key="4">
    <source>
        <dbReference type="Google" id="ProtNLM"/>
    </source>
</evidence>
<dbReference type="EMBL" id="AMGW01000005">
    <property type="protein sequence ID" value="EXJ57289.1"/>
    <property type="molecule type" value="Genomic_DNA"/>
</dbReference>
<sequence>MARTTILDLEVEVLASIFEFVDDQSPRSTAAIAQVCQQFNSAVESIRYRRVTVQWHGTKRSWVDSKSRIEHDWQNPDLLRGLRHLTVCRGDLPAVIDEGEDQDEDELDDNSKSNEDENDPLASVGNPFGQLKSLLRDASNLKTLVWKVGYFPPYGITKALYDYQPKAKLNLFKAERLASPVGLLAAEAALATLPSLTTFSMTASHGTCIEDHMTFQVVLALAPNLKFASLVSLPLMRPGDPELASRWRAKPELWFPKEYADRKPNSALRHLTLDGWCLSAETLDYWSRYVNLTCLESFKCSRGSVYASFFDRAPQLLTSLKHISLNLNPQERNEETSAAIEQYIATCSALSSLSLWSWRGGVSLSTVLSRHGPTLTALHLHEREDSWYTLRDTLSLEELRSIRHSCPQLKELTFDINRTSQHLRFEEYRDMMEELRKFNLDKLQIYLDCGVPWLAETGGHYNHDAKPVDDRRMPDVVDGDFAYCPGDNQFWFSSPVRVRPRTSENTNNELVAYPPSSNEQMCSFLIATWKTVFGSQTQGARQLTIKSGEWERLNTPVLPRLRVQRDVRVCCRAWPHQRDDKPGVCEIEIVCCQGEHKRRFTSR</sequence>